<sequence length="92" mass="10590">MTCDKLSINEESIELLLSLERDHTLDRISHSAAPLSFMDYLLELGAVSLSEGGHAKWSRMLRTRNQLRRFDTDPLALFDTYKRLVRKSRPVG</sequence>
<name>A0A2X2CC92_PSELU</name>
<dbReference type="Proteomes" id="UP000250443">
    <property type="component" value="Unassembled WGS sequence"/>
</dbReference>
<proteinExistence type="predicted"/>
<accession>A0A2X2CC92</accession>
<evidence type="ECO:0000313" key="2">
    <source>
        <dbReference type="Proteomes" id="UP000250443"/>
    </source>
</evidence>
<gene>
    <name evidence="1" type="ORF">NCTC11842_01610</name>
</gene>
<dbReference type="RefSeq" id="WP_074830063.1">
    <property type="nucleotide sequence ID" value="NZ_DALZQD010000042.1"/>
</dbReference>
<evidence type="ECO:0000313" key="1">
    <source>
        <dbReference type="EMBL" id="SPZ05138.1"/>
    </source>
</evidence>
<organism evidence="1 2">
    <name type="scientific">Pseudomonas luteola</name>
    <dbReference type="NCBI Taxonomy" id="47886"/>
    <lineage>
        <taxon>Bacteria</taxon>
        <taxon>Pseudomonadati</taxon>
        <taxon>Pseudomonadota</taxon>
        <taxon>Gammaproteobacteria</taxon>
        <taxon>Pseudomonadales</taxon>
        <taxon>Pseudomonadaceae</taxon>
        <taxon>Pseudomonas</taxon>
    </lineage>
</organism>
<dbReference type="GeneID" id="300269282"/>
<protein>
    <submittedName>
        <fullName evidence="1">Uncharacterized protein</fullName>
    </submittedName>
</protein>
<reference evidence="1 2" key="1">
    <citation type="submission" date="2018-06" db="EMBL/GenBank/DDBJ databases">
        <authorList>
            <consortium name="Pathogen Informatics"/>
            <person name="Doyle S."/>
        </authorList>
    </citation>
    <scope>NUCLEOTIDE SEQUENCE [LARGE SCALE GENOMIC DNA]</scope>
    <source>
        <strain evidence="1 2">NCTC11842</strain>
    </source>
</reference>
<dbReference type="AlphaFoldDB" id="A0A2X2CC92"/>
<dbReference type="EMBL" id="UAUF01000010">
    <property type="protein sequence ID" value="SPZ05138.1"/>
    <property type="molecule type" value="Genomic_DNA"/>
</dbReference>